<keyword evidence="5" id="KW-0798">TonB box</keyword>
<evidence type="ECO:0000256" key="7">
    <source>
        <dbReference type="ARBA" id="ARBA00023170"/>
    </source>
</evidence>
<evidence type="ECO:0000313" key="11">
    <source>
        <dbReference type="EMBL" id="SVA45757.1"/>
    </source>
</evidence>
<gene>
    <name evidence="11" type="ORF">METZ01_LOCUS98611</name>
</gene>
<evidence type="ECO:0000256" key="8">
    <source>
        <dbReference type="ARBA" id="ARBA00023237"/>
    </source>
</evidence>
<sequence length="968" mass="102689">MTESCIQTACTHWTATRRCAVLLLVSVLGLMPGRVMAQGTGTVTGQAVGGGDLAPLAGVQVVVEGTGIGALTNNTGRFLLVNVPAGDIVVSATMLGRRTVQQAVTVTAGGSAVVNFEMDETAISLDEIVVTGTAGAQQARALGTTVGSIQVASTQAIAPRDNFETMLGGAVAGVNVAYGGGAVGGGNNIRIRGAGSMVLSGQPLIYIDGVRVNRGGPGDEGNLGVGTQSPPSMLNTINPELIESIEIIKGPAASTLYGTEASNGVINIITKRGSLGAPVFTLTTKMGQNWYKDPRTDWPGSYYTCNGTGTGGCAAGEIRGVNVFQNDYDDHGMVHFRNGMPYGTTGTVSGGSDAVRYHFTLGWDRDQGPVPNNDQGRLDARANLNWTPRDDVSIDFGFGAIRTELHTTTGRQPARVTGFHWSCPGGTNGCERGTGKPNALDGPFRGYIAYLPDLYDELLDSGQRVNRNIYSLTATHRPTDWLTHRLVVGLDDVNTEGFRINLHSSGRVGISSRQGRRTVEHRSTDNISFDYSGTATVELGGFELATSSGAQYYEKSSQWLSGDGRNFAVPSLQTISAGERRETSDGISGNKTVGVYVQEQVSWQNRIFVTAAARGDDNSAFGADYDFVLYPKLSGSWVISEESFLAESDLFSSLRLRAAWGKAGQQPDQFAAVRLYNPEPGFQGSGGVTPATIGNSEVEPEVGEEIEIGFDAALLDNRLGLEVTYYDQKRTNALINVPVKPSTGFPGVKLQNIGEIQNKGLEVGLNFDAYQGTDFGVAFNTSIHFNKNEVTDLGGLPPIPIFGRNYSTGWTGQRHAEGFPLGSVFLPRVLSADIQGTGLAARAVNIMCESGPIVLAGTMMTRGGGAAVPCTSGETAPEVYMGATVPTREISFNTTVTWRGNTRFYTDFQYAGGHIMVDGITAASHLFFRNTKAIHEKTDPILLGYDELGEVNQSGIFDAGQLTLRSVS</sequence>
<dbReference type="Pfam" id="PF00593">
    <property type="entry name" value="TonB_dep_Rec_b-barrel"/>
    <property type="match status" value="1"/>
</dbReference>
<dbReference type="SUPFAM" id="SSF49464">
    <property type="entry name" value="Carboxypeptidase regulatory domain-like"/>
    <property type="match status" value="1"/>
</dbReference>
<evidence type="ECO:0000259" key="10">
    <source>
        <dbReference type="Pfam" id="PF07715"/>
    </source>
</evidence>
<dbReference type="GO" id="GO:0009279">
    <property type="term" value="C:cell outer membrane"/>
    <property type="evidence" value="ECO:0007669"/>
    <property type="project" value="UniProtKB-SubCell"/>
</dbReference>
<dbReference type="InterPro" id="IPR039426">
    <property type="entry name" value="TonB-dep_rcpt-like"/>
</dbReference>
<reference evidence="11" key="1">
    <citation type="submission" date="2018-05" db="EMBL/GenBank/DDBJ databases">
        <authorList>
            <person name="Lanie J.A."/>
            <person name="Ng W.-L."/>
            <person name="Kazmierczak K.M."/>
            <person name="Andrzejewski T.M."/>
            <person name="Davidsen T.M."/>
            <person name="Wayne K.J."/>
            <person name="Tettelin H."/>
            <person name="Glass J.I."/>
            <person name="Rusch D."/>
            <person name="Podicherti R."/>
            <person name="Tsui H.-C.T."/>
            <person name="Winkler M.E."/>
        </authorList>
    </citation>
    <scope>NUCLEOTIDE SEQUENCE</scope>
</reference>
<keyword evidence="3" id="KW-0812">Transmembrane</keyword>
<keyword evidence="2" id="KW-0813">Transport</keyword>
<dbReference type="GO" id="GO:0015344">
    <property type="term" value="F:siderophore uptake transmembrane transporter activity"/>
    <property type="evidence" value="ECO:0007669"/>
    <property type="project" value="TreeGrafter"/>
</dbReference>
<evidence type="ECO:0000256" key="3">
    <source>
        <dbReference type="ARBA" id="ARBA00022692"/>
    </source>
</evidence>
<evidence type="ECO:0008006" key="12">
    <source>
        <dbReference type="Google" id="ProtNLM"/>
    </source>
</evidence>
<dbReference type="InterPro" id="IPR000531">
    <property type="entry name" value="Beta-barrel_TonB"/>
</dbReference>
<dbReference type="Pfam" id="PF13715">
    <property type="entry name" value="CarbopepD_reg_2"/>
    <property type="match status" value="1"/>
</dbReference>
<evidence type="ECO:0000259" key="9">
    <source>
        <dbReference type="Pfam" id="PF00593"/>
    </source>
</evidence>
<keyword evidence="6" id="KW-0472">Membrane</keyword>
<dbReference type="Pfam" id="PF07715">
    <property type="entry name" value="Plug"/>
    <property type="match status" value="1"/>
</dbReference>
<dbReference type="Gene3D" id="2.60.40.1120">
    <property type="entry name" value="Carboxypeptidase-like, regulatory domain"/>
    <property type="match status" value="1"/>
</dbReference>
<dbReference type="Gene3D" id="2.170.130.10">
    <property type="entry name" value="TonB-dependent receptor, plug domain"/>
    <property type="match status" value="1"/>
</dbReference>
<name>A0A381W1I1_9ZZZZ</name>
<keyword evidence="8" id="KW-0998">Cell outer membrane</keyword>
<evidence type="ECO:0000256" key="4">
    <source>
        <dbReference type="ARBA" id="ARBA00022729"/>
    </source>
</evidence>
<comment type="subcellular location">
    <subcellularLocation>
        <location evidence="1">Cell outer membrane</location>
        <topology evidence="1">Multi-pass membrane protein</topology>
    </subcellularLocation>
</comment>
<dbReference type="SUPFAM" id="SSF56935">
    <property type="entry name" value="Porins"/>
    <property type="match status" value="1"/>
</dbReference>
<dbReference type="InterPro" id="IPR036942">
    <property type="entry name" value="Beta-barrel_TonB_sf"/>
</dbReference>
<accession>A0A381W1I1</accession>
<feature type="domain" description="TonB-dependent receptor plug" evidence="10">
    <location>
        <begin position="144"/>
        <end position="265"/>
    </location>
</feature>
<evidence type="ECO:0000256" key="2">
    <source>
        <dbReference type="ARBA" id="ARBA00022448"/>
    </source>
</evidence>
<dbReference type="PANTHER" id="PTHR30069">
    <property type="entry name" value="TONB-DEPENDENT OUTER MEMBRANE RECEPTOR"/>
    <property type="match status" value="1"/>
</dbReference>
<evidence type="ECO:0000256" key="1">
    <source>
        <dbReference type="ARBA" id="ARBA00004571"/>
    </source>
</evidence>
<feature type="domain" description="TonB-dependent receptor-like beta-barrel" evidence="9">
    <location>
        <begin position="446"/>
        <end position="797"/>
    </location>
</feature>
<keyword evidence="4" id="KW-0732">Signal</keyword>
<dbReference type="Gene3D" id="2.40.170.20">
    <property type="entry name" value="TonB-dependent receptor, beta-barrel domain"/>
    <property type="match status" value="1"/>
</dbReference>
<protein>
    <recommendedName>
        <fullName evidence="12">TonB-dependent receptor plug domain-containing protein</fullName>
    </recommendedName>
</protein>
<dbReference type="GO" id="GO:0044718">
    <property type="term" value="P:siderophore transmembrane transport"/>
    <property type="evidence" value="ECO:0007669"/>
    <property type="project" value="TreeGrafter"/>
</dbReference>
<evidence type="ECO:0000256" key="5">
    <source>
        <dbReference type="ARBA" id="ARBA00023077"/>
    </source>
</evidence>
<dbReference type="EMBL" id="UINC01010269">
    <property type="protein sequence ID" value="SVA45757.1"/>
    <property type="molecule type" value="Genomic_DNA"/>
</dbReference>
<dbReference type="InterPro" id="IPR037066">
    <property type="entry name" value="Plug_dom_sf"/>
</dbReference>
<dbReference type="InterPro" id="IPR008969">
    <property type="entry name" value="CarboxyPept-like_regulatory"/>
</dbReference>
<dbReference type="PANTHER" id="PTHR30069:SF29">
    <property type="entry name" value="HEMOGLOBIN AND HEMOGLOBIN-HAPTOGLOBIN-BINDING PROTEIN 1-RELATED"/>
    <property type="match status" value="1"/>
</dbReference>
<dbReference type="InterPro" id="IPR012910">
    <property type="entry name" value="Plug_dom"/>
</dbReference>
<evidence type="ECO:0000256" key="6">
    <source>
        <dbReference type="ARBA" id="ARBA00023136"/>
    </source>
</evidence>
<dbReference type="PROSITE" id="PS52016">
    <property type="entry name" value="TONB_DEPENDENT_REC_3"/>
    <property type="match status" value="1"/>
</dbReference>
<feature type="non-terminal residue" evidence="11">
    <location>
        <position position="968"/>
    </location>
</feature>
<keyword evidence="7" id="KW-0675">Receptor</keyword>
<dbReference type="AlphaFoldDB" id="A0A381W1I1"/>
<proteinExistence type="predicted"/>
<organism evidence="11">
    <name type="scientific">marine metagenome</name>
    <dbReference type="NCBI Taxonomy" id="408172"/>
    <lineage>
        <taxon>unclassified sequences</taxon>
        <taxon>metagenomes</taxon>
        <taxon>ecological metagenomes</taxon>
    </lineage>
</organism>